<feature type="transmembrane region" description="Helical" evidence="1">
    <location>
        <begin position="12"/>
        <end position="30"/>
    </location>
</feature>
<proteinExistence type="predicted"/>
<protein>
    <submittedName>
        <fullName evidence="2">Uncharacterized protein</fullName>
    </submittedName>
</protein>
<dbReference type="EMBL" id="LUEZ02000040">
    <property type="protein sequence ID" value="RDB26310.1"/>
    <property type="molecule type" value="Genomic_DNA"/>
</dbReference>
<dbReference type="Proteomes" id="UP000076154">
    <property type="component" value="Unassembled WGS sequence"/>
</dbReference>
<keyword evidence="1" id="KW-0812">Transmembrane</keyword>
<keyword evidence="1" id="KW-1133">Transmembrane helix</keyword>
<evidence type="ECO:0000313" key="2">
    <source>
        <dbReference type="EMBL" id="RDB26310.1"/>
    </source>
</evidence>
<organism evidence="2 3">
    <name type="scientific">Hypsizygus marmoreus</name>
    <name type="common">White beech mushroom</name>
    <name type="synonym">Agaricus marmoreus</name>
    <dbReference type="NCBI Taxonomy" id="39966"/>
    <lineage>
        <taxon>Eukaryota</taxon>
        <taxon>Fungi</taxon>
        <taxon>Dikarya</taxon>
        <taxon>Basidiomycota</taxon>
        <taxon>Agaricomycotina</taxon>
        <taxon>Agaricomycetes</taxon>
        <taxon>Agaricomycetidae</taxon>
        <taxon>Agaricales</taxon>
        <taxon>Tricholomatineae</taxon>
        <taxon>Lyophyllaceae</taxon>
        <taxon>Hypsizygus</taxon>
    </lineage>
</organism>
<evidence type="ECO:0000256" key="1">
    <source>
        <dbReference type="SAM" id="Phobius"/>
    </source>
</evidence>
<keyword evidence="3" id="KW-1185">Reference proteome</keyword>
<evidence type="ECO:0000313" key="3">
    <source>
        <dbReference type="Proteomes" id="UP000076154"/>
    </source>
</evidence>
<reference evidence="2" key="1">
    <citation type="submission" date="2018-04" db="EMBL/GenBank/DDBJ databases">
        <title>Whole genome sequencing of Hypsizygus marmoreus.</title>
        <authorList>
            <person name="Choi I.-G."/>
            <person name="Min B."/>
            <person name="Kim J.-G."/>
            <person name="Kim S."/>
            <person name="Oh Y.-L."/>
            <person name="Kong W.-S."/>
            <person name="Park H."/>
            <person name="Jeong J."/>
            <person name="Song E.-S."/>
        </authorList>
    </citation>
    <scope>NUCLEOTIDE SEQUENCE [LARGE SCALE GENOMIC DNA]</scope>
    <source>
        <strain evidence="2">51987-8</strain>
    </source>
</reference>
<dbReference type="AlphaFoldDB" id="A0A369JYK4"/>
<dbReference type="InParanoid" id="A0A369JYK4"/>
<gene>
    <name evidence="2" type="ORF">Hypma_006581</name>
</gene>
<keyword evidence="1" id="KW-0472">Membrane</keyword>
<sequence length="82" mass="9332">MSIGPLQGVEPYLLAFLVLLSALCLVHRFLPHPILADRFDVTPRNWSLRPILYQSSVRNIFPRHAISEICLCANYDFGSANY</sequence>
<comment type="caution">
    <text evidence="2">The sequence shown here is derived from an EMBL/GenBank/DDBJ whole genome shotgun (WGS) entry which is preliminary data.</text>
</comment>
<accession>A0A369JYK4</accession>
<name>A0A369JYK4_HYPMA</name>